<gene>
    <name evidence="1" type="ORF">V3C41_11405</name>
</gene>
<sequence length="434" mass="47838">MIVRAMNCGDPQQVPGLDVTLTPRLYILNFAALEVRNGDSDVEYMNLRDQLIAVPTFVAVDTEGGDFDALTSPVTKLDPSDLDLPLTERVHSRLTFRTLDGIDNYNLVIRGNLRMPFLVSDRFRYFADITGTIGILSREANSSKIAVSSIKSSSSEDAITRVAGIMASAESLQLENIIAKSKRWDACVIGNPSLYADLRDFNDDQYEVYEVQKYLKRIPQCTLDPVCFLCDSKENITIEHCTPNWLMTALGLHPITAPIVCEECNNRLGFELEKPMSDLYARDEVLENTSLASIWAVKTAVTLALASNISVPPDLKEAIATGNLDGTGAEVFASKIPRGDEGVFQFTVTRLRRALAGTCFLLSFAFSGYGFLVVRWDSLEVGQLPLIDRIFPTTIIGADVPLTAPLLPQLLERLSGDGFEFSSISHDPIKSPRT</sequence>
<evidence type="ECO:0008006" key="3">
    <source>
        <dbReference type="Google" id="ProtNLM"/>
    </source>
</evidence>
<accession>A0ABV0GT19</accession>
<name>A0ABV0GT19_PAENI</name>
<dbReference type="RefSeq" id="WP_347782582.1">
    <property type="nucleotide sequence ID" value="NZ_JBBMFV010000004.1"/>
</dbReference>
<proteinExistence type="predicted"/>
<dbReference type="Proteomes" id="UP001448614">
    <property type="component" value="Unassembled WGS sequence"/>
</dbReference>
<comment type="caution">
    <text evidence="1">The sequence shown here is derived from an EMBL/GenBank/DDBJ whole genome shotgun (WGS) entry which is preliminary data.</text>
</comment>
<evidence type="ECO:0000313" key="2">
    <source>
        <dbReference type="Proteomes" id="UP001448614"/>
    </source>
</evidence>
<dbReference type="EMBL" id="JBBMFV010000004">
    <property type="protein sequence ID" value="MEO3941674.1"/>
    <property type="molecule type" value="Genomic_DNA"/>
</dbReference>
<reference evidence="1 2" key="1">
    <citation type="journal article" date="2024" name="Appl. Microbiol. Biotechnol.">
        <title>Biosynthetic gene clusters with biotechnological applications in novel Antarctic isolates from Actinomycetota.</title>
        <authorList>
            <person name="Bruna P."/>
            <person name="Nunez-Montero K."/>
            <person name="Contreras M.J."/>
            <person name="Leal K."/>
            <person name="Garcia M."/>
            <person name="Abanto M."/>
            <person name="Barrientos L."/>
        </authorList>
    </citation>
    <scope>NUCLEOTIDE SEQUENCE [LARGE SCALE GENOMIC DNA]</scope>
    <source>
        <strain evidence="1 2">Se16.17</strain>
    </source>
</reference>
<organism evidence="1 2">
    <name type="scientific">Paenarthrobacter nicotinovorans</name>
    <name type="common">Arthrobacter nicotinovorans</name>
    <dbReference type="NCBI Taxonomy" id="29320"/>
    <lineage>
        <taxon>Bacteria</taxon>
        <taxon>Bacillati</taxon>
        <taxon>Actinomycetota</taxon>
        <taxon>Actinomycetes</taxon>
        <taxon>Micrococcales</taxon>
        <taxon>Micrococcaceae</taxon>
        <taxon>Paenarthrobacter</taxon>
    </lineage>
</organism>
<keyword evidence="2" id="KW-1185">Reference proteome</keyword>
<evidence type="ECO:0000313" key="1">
    <source>
        <dbReference type="EMBL" id="MEO3941674.1"/>
    </source>
</evidence>
<protein>
    <recommendedName>
        <fullName evidence="3">Transmembrane protein</fullName>
    </recommendedName>
</protein>